<evidence type="ECO:0000256" key="1">
    <source>
        <dbReference type="SAM" id="Phobius"/>
    </source>
</evidence>
<accession>A0A0M1NZW7</accession>
<dbReference type="AlphaFoldDB" id="A0A0M1NZW7"/>
<evidence type="ECO:0000313" key="3">
    <source>
        <dbReference type="Proteomes" id="UP000036932"/>
    </source>
</evidence>
<dbReference type="EMBL" id="LIUT01000001">
    <property type="protein sequence ID" value="KOR87803.1"/>
    <property type="molecule type" value="Genomic_DNA"/>
</dbReference>
<evidence type="ECO:0008006" key="4">
    <source>
        <dbReference type="Google" id="ProtNLM"/>
    </source>
</evidence>
<reference evidence="3" key="1">
    <citation type="submission" date="2015-08" db="EMBL/GenBank/DDBJ databases">
        <title>Genome sequencing project for genomic taxonomy and phylogenomics of Bacillus-like bacteria.</title>
        <authorList>
            <person name="Liu B."/>
            <person name="Wang J."/>
            <person name="Zhu Y."/>
            <person name="Liu G."/>
            <person name="Chen Q."/>
            <person name="Chen Z."/>
            <person name="Lan J."/>
            <person name="Che J."/>
            <person name="Ge C."/>
            <person name="Shi H."/>
            <person name="Pan Z."/>
            <person name="Liu X."/>
        </authorList>
    </citation>
    <scope>NUCLEOTIDE SEQUENCE [LARGE SCALE GENOMIC DNA]</scope>
    <source>
        <strain evidence="3">FJAT-22460</strain>
    </source>
</reference>
<keyword evidence="1" id="KW-0472">Membrane</keyword>
<dbReference type="Proteomes" id="UP000036932">
    <property type="component" value="Unassembled WGS sequence"/>
</dbReference>
<keyword evidence="1" id="KW-1133">Transmembrane helix</keyword>
<proteinExistence type="predicted"/>
<name>A0A0M1NZW7_9BACL</name>
<evidence type="ECO:0000313" key="2">
    <source>
        <dbReference type="EMBL" id="KOR87803.1"/>
    </source>
</evidence>
<protein>
    <recommendedName>
        <fullName evidence="4">ABC transporter permease</fullName>
    </recommendedName>
</protein>
<gene>
    <name evidence="2" type="ORF">AM231_00690</name>
</gene>
<sequence>MKTLSLKLLRDMKQSIGQFIAIVLVIAVGAFFYTGLVTLSDNLSTYTKGYFKEHNLSDLNVFYSQISAEDAAGLRGIEGIHHIEGRYTVQAAQAFEDDKASLTLHSIPVPNEINTPKMMEGRISSQVNH</sequence>
<feature type="transmembrane region" description="Helical" evidence="1">
    <location>
        <begin position="20"/>
        <end position="39"/>
    </location>
</feature>
<keyword evidence="3" id="KW-1185">Reference proteome</keyword>
<dbReference type="PATRIC" id="fig|1705565.3.peg.1965"/>
<keyword evidence="1" id="KW-0812">Transmembrane</keyword>
<organism evidence="2 3">
    <name type="scientific">Paenibacillus solani</name>
    <dbReference type="NCBI Taxonomy" id="1705565"/>
    <lineage>
        <taxon>Bacteria</taxon>
        <taxon>Bacillati</taxon>
        <taxon>Bacillota</taxon>
        <taxon>Bacilli</taxon>
        <taxon>Bacillales</taxon>
        <taxon>Paenibacillaceae</taxon>
        <taxon>Paenibacillus</taxon>
    </lineage>
</organism>
<comment type="caution">
    <text evidence="2">The sequence shown here is derived from an EMBL/GenBank/DDBJ whole genome shotgun (WGS) entry which is preliminary data.</text>
</comment>